<accession>F9WVQ8</accession>
<reference evidence="4 5" key="1">
    <citation type="journal article" date="2012" name="Proc. Natl. Acad. Sci. U.S.A.">
        <title>Antigenic diversity is generated by distinct evolutionary mechanisms in African trypanosome species.</title>
        <authorList>
            <person name="Jackson A.P."/>
            <person name="Berry A."/>
            <person name="Aslett M."/>
            <person name="Allison H.C."/>
            <person name="Burton P."/>
            <person name="Vavrova-Anderson J."/>
            <person name="Brown R."/>
            <person name="Browne H."/>
            <person name="Corton N."/>
            <person name="Hauser H."/>
            <person name="Gamble J."/>
            <person name="Gilderthorp R."/>
            <person name="Marcello L."/>
            <person name="McQuillan J."/>
            <person name="Otto T.D."/>
            <person name="Quail M.A."/>
            <person name="Sanders M.J."/>
            <person name="van Tonder A."/>
            <person name="Ginger M.L."/>
            <person name="Field M.C."/>
            <person name="Barry J.D."/>
            <person name="Hertz-Fowler C."/>
            <person name="Berriman M."/>
        </authorList>
    </citation>
    <scope>NUCLEOTIDE SEQUENCE</scope>
    <source>
        <strain evidence="4 5">Y486</strain>
    </source>
</reference>
<gene>
    <name evidence="4" type="ORF">TvY486_0045910</name>
</gene>
<sequence length="914" mass="100270">MFEVAVFRTYAFLWLLHACAFCRADILDSSVSGGASASIGSTALKMRENRTLCKAAWFFMEWGATFSAIQRRAKALNKTASQIARFLTNYSEAGKESYKNLLMASLSAENNAVSAISNASLALDINGIFRSSVLQDFDTAYDSIKWKNGSFTFGHQNVMNSSARITEASSTFDGLMKDFVPCKVGYNRDTVSHSEQKGAGSEESDQDEDDGYFYDEDDVKMDEADPNEEGVYDVPLHVPDSASVEASRNLTDLKLNKTALWEKVMGNAQSAVRAMNVSTFVQHTNQPFFYTQNIWRQGTINKTDMFQQDCAFVKETEQNLTRRTEACLSLKATLYAAGEGVVSVNDLFMNGIAGDLPLTNITGYQCSVVGEARTMCLVHGQEDVNCTDKNTWTAMGNACDKLRMGFQCEVKKTAIEWLGLRFRAAVAFMTTRLHLALNDLVKAEERVRSSLINVLNEKRSAFCQLQGHLLNAEKEIALFKKQESNLGERMAEYKIKISNAQETASEASNVAREAMRITHTLFLSGTSGVSSHMSVATPAEGIVELLKCVPMGGERQLYLTDGVGASDAGNIKETPGKYQEILKTFQDKFNAVHGGTSELSADQSCSFNSDKPVPTLSFTPAADIVQVLSALDALQIGSVGDELKALTARYKEKRDQMEERFKHTRKVADEAVECAAKTESVEKATVEKAKNSLSDALKRQRRELCATVEQLQKDKEHAVRLMSRTSRMNESAAEYERRAADAHKEVAQAGARVSGAMSAAARAHEAYESVRDGASALSEKASRLLSEAARATSEADAQAKRIRDALADVIRNVTNACISTADCANVCAGQATYEIKEPLKDALASILSLNALRNVPALPSKLEAMEAEAERIRKLRDDVKRRAMAVVAAARDATDVEGDHTCMPLFVQLLRALH</sequence>
<keyword evidence="1" id="KW-0175">Coiled coil</keyword>
<keyword evidence="3" id="KW-0732">Signal</keyword>
<evidence type="ECO:0000256" key="3">
    <source>
        <dbReference type="SAM" id="SignalP"/>
    </source>
</evidence>
<dbReference type="VEuPathDB" id="TriTrypDB:TvY486_0045910"/>
<evidence type="ECO:0000313" key="5">
    <source>
        <dbReference type="Proteomes" id="UP000009027"/>
    </source>
</evidence>
<dbReference type="Proteomes" id="UP000009027">
    <property type="component" value="Unassembled WGS sequence"/>
</dbReference>
<dbReference type="AlphaFoldDB" id="F9WVQ8"/>
<feature type="compositionally biased region" description="Acidic residues" evidence="2">
    <location>
        <begin position="202"/>
        <end position="213"/>
    </location>
</feature>
<organism evidence="4 5">
    <name type="scientific">Trypanosoma vivax (strain Y486)</name>
    <dbReference type="NCBI Taxonomy" id="1055687"/>
    <lineage>
        <taxon>Eukaryota</taxon>
        <taxon>Discoba</taxon>
        <taxon>Euglenozoa</taxon>
        <taxon>Kinetoplastea</taxon>
        <taxon>Metakinetoplastina</taxon>
        <taxon>Trypanosomatida</taxon>
        <taxon>Trypanosomatidae</taxon>
        <taxon>Trypanosoma</taxon>
        <taxon>Duttonella</taxon>
    </lineage>
</organism>
<evidence type="ECO:0000313" key="4">
    <source>
        <dbReference type="EMBL" id="CCD21667.1"/>
    </source>
</evidence>
<evidence type="ECO:0000256" key="2">
    <source>
        <dbReference type="SAM" id="MobiDB-lite"/>
    </source>
</evidence>
<keyword evidence="5" id="KW-1185">Reference proteome</keyword>
<feature type="region of interest" description="Disordered" evidence="2">
    <location>
        <begin position="191"/>
        <end position="213"/>
    </location>
</feature>
<name>F9WVQ8_TRYVY</name>
<feature type="signal peptide" evidence="3">
    <location>
        <begin position="1"/>
        <end position="24"/>
    </location>
</feature>
<feature type="chain" id="PRO_5003395391" evidence="3">
    <location>
        <begin position="25"/>
        <end position="914"/>
    </location>
</feature>
<protein>
    <submittedName>
        <fullName evidence="4">Uncharacterized protein</fullName>
    </submittedName>
</protein>
<dbReference type="EMBL" id="CAEX01008069">
    <property type="protein sequence ID" value="CCD21667.1"/>
    <property type="molecule type" value="Genomic_DNA"/>
</dbReference>
<proteinExistence type="predicted"/>
<evidence type="ECO:0000256" key="1">
    <source>
        <dbReference type="SAM" id="Coils"/>
    </source>
</evidence>
<feature type="coiled-coil region" evidence="1">
    <location>
        <begin position="640"/>
        <end position="794"/>
    </location>
</feature>